<evidence type="ECO:0000313" key="2">
    <source>
        <dbReference type="Proteomes" id="UP001241472"/>
    </source>
</evidence>
<gene>
    <name evidence="1" type="ORF">J2T09_002910</name>
</gene>
<organism evidence="1 2">
    <name type="scientific">Neorhizobium huautlense</name>
    <dbReference type="NCBI Taxonomy" id="67774"/>
    <lineage>
        <taxon>Bacteria</taxon>
        <taxon>Pseudomonadati</taxon>
        <taxon>Pseudomonadota</taxon>
        <taxon>Alphaproteobacteria</taxon>
        <taxon>Hyphomicrobiales</taxon>
        <taxon>Rhizobiaceae</taxon>
        <taxon>Rhizobium/Agrobacterium group</taxon>
        <taxon>Neorhizobium</taxon>
    </lineage>
</organism>
<dbReference type="InterPro" id="IPR019239">
    <property type="entry name" value="VapB_antitoxin"/>
</dbReference>
<dbReference type="Proteomes" id="UP001241472">
    <property type="component" value="Unassembled WGS sequence"/>
</dbReference>
<proteinExistence type="predicted"/>
<accession>A0ABT9PVJ5</accession>
<comment type="caution">
    <text evidence="1">The sequence shown here is derived from an EMBL/GenBank/DDBJ whole genome shotgun (WGS) entry which is preliminary data.</text>
</comment>
<sequence length="65" mass="7151">MQTTVTIDDDLIADAKQFTGIQETSAVVKMALTRLVQQEAARRLALLGGTEPDFRAASRWRSDDA</sequence>
<protein>
    <submittedName>
        <fullName evidence="1">Arc/MetJ family transcription regulator</fullName>
    </submittedName>
</protein>
<keyword evidence="2" id="KW-1185">Reference proteome</keyword>
<evidence type="ECO:0000313" key="1">
    <source>
        <dbReference type="EMBL" id="MDP9838143.1"/>
    </source>
</evidence>
<reference evidence="1 2" key="1">
    <citation type="submission" date="2023-07" db="EMBL/GenBank/DDBJ databases">
        <title>Sorghum-associated microbial communities from plants grown in Nebraska, USA.</title>
        <authorList>
            <person name="Schachtman D."/>
        </authorList>
    </citation>
    <scope>NUCLEOTIDE SEQUENCE [LARGE SCALE GENOMIC DNA]</scope>
    <source>
        <strain evidence="1 2">DS1307</strain>
    </source>
</reference>
<name>A0ABT9PVJ5_9HYPH</name>
<dbReference type="RefSeq" id="WP_306835718.1">
    <property type="nucleotide sequence ID" value="NZ_JAUSRF010000009.1"/>
</dbReference>
<dbReference type="Pfam" id="PF09957">
    <property type="entry name" value="VapB_antitoxin"/>
    <property type="match status" value="1"/>
</dbReference>
<dbReference type="EMBL" id="JAUSRF010000009">
    <property type="protein sequence ID" value="MDP9838143.1"/>
    <property type="molecule type" value="Genomic_DNA"/>
</dbReference>